<dbReference type="Proteomes" id="UP000747542">
    <property type="component" value="Unassembled WGS sequence"/>
</dbReference>
<accession>A0A8J5JZM7</accession>
<keyword evidence="2" id="KW-1185">Reference proteome</keyword>
<proteinExistence type="predicted"/>
<protein>
    <submittedName>
        <fullName evidence="1">Uncharacterized protein</fullName>
    </submittedName>
</protein>
<evidence type="ECO:0000313" key="1">
    <source>
        <dbReference type="EMBL" id="KAG7164365.1"/>
    </source>
</evidence>
<gene>
    <name evidence="1" type="ORF">Hamer_G003544</name>
</gene>
<dbReference type="EMBL" id="JAHLQT010025476">
    <property type="protein sequence ID" value="KAG7164365.1"/>
    <property type="molecule type" value="Genomic_DNA"/>
</dbReference>
<dbReference type="PROSITE" id="PS51257">
    <property type="entry name" value="PROKAR_LIPOPROTEIN"/>
    <property type="match status" value="1"/>
</dbReference>
<organism evidence="1 2">
    <name type="scientific">Homarus americanus</name>
    <name type="common">American lobster</name>
    <dbReference type="NCBI Taxonomy" id="6706"/>
    <lineage>
        <taxon>Eukaryota</taxon>
        <taxon>Metazoa</taxon>
        <taxon>Ecdysozoa</taxon>
        <taxon>Arthropoda</taxon>
        <taxon>Crustacea</taxon>
        <taxon>Multicrustacea</taxon>
        <taxon>Malacostraca</taxon>
        <taxon>Eumalacostraca</taxon>
        <taxon>Eucarida</taxon>
        <taxon>Decapoda</taxon>
        <taxon>Pleocyemata</taxon>
        <taxon>Astacidea</taxon>
        <taxon>Nephropoidea</taxon>
        <taxon>Nephropidae</taxon>
        <taxon>Homarus</taxon>
    </lineage>
</organism>
<name>A0A8J5JZM7_HOMAM</name>
<comment type="caution">
    <text evidence="1">The sequence shown here is derived from an EMBL/GenBank/DDBJ whole genome shotgun (WGS) entry which is preliminary data.</text>
</comment>
<dbReference type="AlphaFoldDB" id="A0A8J5JZM7"/>
<sequence>MTGSKILRTLCIHAIRSLTDYATPALNTLFGCQWEKLEVVQNNAMSHCQGTNVEKKILNLHMETGLISPNQDGTINSVLCNKTDYQGSGK</sequence>
<evidence type="ECO:0000313" key="2">
    <source>
        <dbReference type="Proteomes" id="UP000747542"/>
    </source>
</evidence>
<reference evidence="1" key="1">
    <citation type="journal article" date="2021" name="Sci. Adv.">
        <title>The American lobster genome reveals insights on longevity, neural, and immune adaptations.</title>
        <authorList>
            <person name="Polinski J.M."/>
            <person name="Zimin A.V."/>
            <person name="Clark K.F."/>
            <person name="Kohn A.B."/>
            <person name="Sadowski N."/>
            <person name="Timp W."/>
            <person name="Ptitsyn A."/>
            <person name="Khanna P."/>
            <person name="Romanova D.Y."/>
            <person name="Williams P."/>
            <person name="Greenwood S.J."/>
            <person name="Moroz L.L."/>
            <person name="Walt D.R."/>
            <person name="Bodnar A.G."/>
        </authorList>
    </citation>
    <scope>NUCLEOTIDE SEQUENCE</scope>
    <source>
        <strain evidence="1">GMGI-L3</strain>
    </source>
</reference>